<sequence length="132" mass="14920">MNNKSKIVIFDGYWTVADVKKFPNALFVYGDNNVQKGKGGQAIIRDLPNTIGIPTKKYPSNHPTSFYTDYEFDDNIKRINNAINAIIQKAETYKYVVLPRDGFGTGLAQLPTKAPQTYSYLVKAIEQLKKQI</sequence>
<name>A0AC59HBY7_9VIRU</name>
<dbReference type="Proteomes" id="UP000241719">
    <property type="component" value="Segment"/>
</dbReference>
<protein>
    <submittedName>
        <fullName evidence="1">Uncharacterized protein</fullName>
    </submittedName>
</protein>
<proteinExistence type="predicted"/>
<reference evidence="1 2" key="1">
    <citation type="journal article" date="2018" name="Nat. Commun.">
        <title>Tailed giant Tupanvirus possesses the most complete translational apparatus of the known virosphere.</title>
        <authorList>
            <person name="Abrahao J."/>
            <person name="Silva L."/>
            <person name="Silva L.S."/>
            <person name="Khalil J.Y.B."/>
            <person name="Rodrigues R."/>
            <person name="Arantes T."/>
            <person name="Assis F."/>
            <person name="Boratto P."/>
            <person name="Andrade M."/>
            <person name="Kroon E.G."/>
            <person name="Ribeiro B."/>
            <person name="Bergier I."/>
            <person name="Seligmann H."/>
            <person name="Ghigo E."/>
            <person name="Colson P."/>
            <person name="Levasseur A."/>
            <person name="Kroemer G."/>
            <person name="Raoult D."/>
            <person name="La Scola B."/>
        </authorList>
    </citation>
    <scope>NUCLEOTIDE SEQUENCE [LARGE SCALE GENOMIC DNA]</scope>
    <source>
        <strain evidence="1">Deep ocean</strain>
    </source>
</reference>
<keyword evidence="2" id="KW-1185">Reference proteome</keyword>
<evidence type="ECO:0000313" key="1">
    <source>
        <dbReference type="EMBL" id="AUL79482.3"/>
    </source>
</evidence>
<accession>A0AC59HBY7</accession>
<evidence type="ECO:0000313" key="2">
    <source>
        <dbReference type="Proteomes" id="UP000241719"/>
    </source>
</evidence>
<dbReference type="EMBL" id="MF405918">
    <property type="protein sequence ID" value="AUL79482.3"/>
    <property type="molecule type" value="Genomic_DNA"/>
</dbReference>
<organism evidence="1 2">
    <name type="scientific">Tupanvirus deep ocean</name>
    <dbReference type="NCBI Taxonomy" id="2126984"/>
    <lineage>
        <taxon>Viruses</taxon>
        <taxon>Varidnaviria</taxon>
        <taxon>Bamfordvirae</taxon>
        <taxon>Nucleocytoviricota</taxon>
        <taxon>Megaviricetes</taxon>
        <taxon>Imitervirales</taxon>
        <taxon>Mimiviridae</taxon>
        <taxon>Megamimivirinae</taxon>
        <taxon>Tupanvirus</taxon>
        <taxon>Tupanvirus altamarinense</taxon>
    </lineage>
</organism>